<evidence type="ECO:0000259" key="8">
    <source>
        <dbReference type="PROSITE" id="PS51387"/>
    </source>
</evidence>
<dbReference type="InterPro" id="IPR016166">
    <property type="entry name" value="FAD-bd_PCMH"/>
</dbReference>
<dbReference type="Gene3D" id="3.30.465.10">
    <property type="match status" value="1"/>
</dbReference>
<dbReference type="InterPro" id="IPR012951">
    <property type="entry name" value="BBE"/>
</dbReference>
<evidence type="ECO:0000313" key="9">
    <source>
        <dbReference type="EMBL" id="KAG0500191.1"/>
    </source>
</evidence>
<accession>A0A835S5B2</accession>
<feature type="chain" id="PRO_5032490406" description="FAD-binding PCMH-type domain-containing protein" evidence="7">
    <location>
        <begin position="30"/>
        <end position="544"/>
    </location>
</feature>
<dbReference type="Proteomes" id="UP000639772">
    <property type="component" value="Chromosome 1"/>
</dbReference>
<dbReference type="SUPFAM" id="SSF56176">
    <property type="entry name" value="FAD-binding/transporter-associated domain-like"/>
    <property type="match status" value="1"/>
</dbReference>
<dbReference type="AlphaFoldDB" id="A0A835S5B2"/>
<evidence type="ECO:0000256" key="5">
    <source>
        <dbReference type="ARBA" id="ARBA00022827"/>
    </source>
</evidence>
<dbReference type="Pfam" id="PF01565">
    <property type="entry name" value="FAD_binding_4"/>
    <property type="match status" value="1"/>
</dbReference>
<evidence type="ECO:0000256" key="1">
    <source>
        <dbReference type="ARBA" id="ARBA00001974"/>
    </source>
</evidence>
<dbReference type="InterPro" id="IPR006094">
    <property type="entry name" value="Oxid_FAD_bind_N"/>
</dbReference>
<dbReference type="PROSITE" id="PS51387">
    <property type="entry name" value="FAD_PCMH"/>
    <property type="match status" value="1"/>
</dbReference>
<comment type="caution">
    <text evidence="9">The sequence shown here is derived from an EMBL/GenBank/DDBJ whole genome shotgun (WGS) entry which is preliminary data.</text>
</comment>
<keyword evidence="3" id="KW-0285">Flavoprotein</keyword>
<keyword evidence="4 7" id="KW-0732">Signal</keyword>
<dbReference type="EMBL" id="JADCNM010000001">
    <property type="protein sequence ID" value="KAG0500191.1"/>
    <property type="molecule type" value="Genomic_DNA"/>
</dbReference>
<dbReference type="OrthoDB" id="407275at2759"/>
<organism evidence="9 10">
    <name type="scientific">Vanilla planifolia</name>
    <name type="common">Vanilla</name>
    <dbReference type="NCBI Taxonomy" id="51239"/>
    <lineage>
        <taxon>Eukaryota</taxon>
        <taxon>Viridiplantae</taxon>
        <taxon>Streptophyta</taxon>
        <taxon>Embryophyta</taxon>
        <taxon>Tracheophyta</taxon>
        <taxon>Spermatophyta</taxon>
        <taxon>Magnoliopsida</taxon>
        <taxon>Liliopsida</taxon>
        <taxon>Asparagales</taxon>
        <taxon>Orchidaceae</taxon>
        <taxon>Vanilloideae</taxon>
        <taxon>Vanilleae</taxon>
        <taxon>Vanilla</taxon>
    </lineage>
</organism>
<evidence type="ECO:0000256" key="3">
    <source>
        <dbReference type="ARBA" id="ARBA00022630"/>
    </source>
</evidence>
<evidence type="ECO:0000256" key="2">
    <source>
        <dbReference type="ARBA" id="ARBA00005466"/>
    </source>
</evidence>
<dbReference type="GO" id="GO:0071949">
    <property type="term" value="F:FAD binding"/>
    <property type="evidence" value="ECO:0007669"/>
    <property type="project" value="InterPro"/>
</dbReference>
<dbReference type="PANTHER" id="PTHR32448">
    <property type="entry name" value="OS08G0158400 PROTEIN"/>
    <property type="match status" value="1"/>
</dbReference>
<evidence type="ECO:0000256" key="6">
    <source>
        <dbReference type="ARBA" id="ARBA00023180"/>
    </source>
</evidence>
<dbReference type="InterPro" id="IPR036318">
    <property type="entry name" value="FAD-bd_PCMH-like_sf"/>
</dbReference>
<name>A0A835S5B2_VANPL</name>
<feature type="signal peptide" evidence="7">
    <location>
        <begin position="1"/>
        <end position="29"/>
    </location>
</feature>
<dbReference type="InterPro" id="IPR016169">
    <property type="entry name" value="FAD-bd_PCMH_sub2"/>
</dbReference>
<dbReference type="InterPro" id="IPR016167">
    <property type="entry name" value="FAD-bd_PCMH_sub1"/>
</dbReference>
<dbReference type="Pfam" id="PF08031">
    <property type="entry name" value="BBE"/>
    <property type="match status" value="1"/>
</dbReference>
<keyword evidence="5" id="KW-0274">FAD</keyword>
<proteinExistence type="inferred from homology"/>
<comment type="similarity">
    <text evidence="2">Belongs to the oxygen-dependent FAD-linked oxidoreductase family.</text>
</comment>
<dbReference type="Gene3D" id="3.40.462.20">
    <property type="match status" value="1"/>
</dbReference>
<evidence type="ECO:0000256" key="7">
    <source>
        <dbReference type="SAM" id="SignalP"/>
    </source>
</evidence>
<sequence length="544" mass="60381">MASTLPYEKNKMILSLLLLLSSLMVSSSSTKPQESAFSQCITDLTQSPDLLSFSGTSSYKSILLSSVQNQRFLFSPRTSKPAIIVSAGDESHVQAAVICAREAGFQTRVRSGGHDYEGLSYSAYGGDASPFITVDISSLRSISFDSGRDSAWVQAGATIGELYYAVAKEHPTQAFPAGLCPTVGVGGHFGAGGIGTQMRKFGTSADNVLDARIVDYNGRLLDRRAMGEDLFWAVRGGGSSGFGILVAFKVGLVEVPPVVTVFNVNRLLKQNATKLVARWQEVAPALDVNLFIRVIAQARTEGDGNQTIQVTFNSYYLGRQVQLLAKAKRAFPELGLTAADCTEMTWLESTLFFNGEHGKPPEALLDRKPEFNSSFKAKSDFVKQPISETGLKQIWTFLMEAKDEPLVLIMDPMGGRMNEIAEDAIAFPHRKGNLYNIQYFMRWFERDEATTQRHLDWMRSLYAFMTPYVSTNPRTAYYNYKDIDLGRNTKGKKTTYSIAKAWGEPYFKDNFRRLALVKANVDPENFFWNEQSVPPIHGKQHAID</sequence>
<protein>
    <recommendedName>
        <fullName evidence="8">FAD-binding PCMH-type domain-containing protein</fullName>
    </recommendedName>
</protein>
<dbReference type="Gene3D" id="3.30.43.10">
    <property type="entry name" value="Uridine Diphospho-n-acetylenolpyruvylglucosamine Reductase, domain 2"/>
    <property type="match status" value="1"/>
</dbReference>
<feature type="domain" description="FAD-binding PCMH-type" evidence="8">
    <location>
        <begin position="77"/>
        <end position="255"/>
    </location>
</feature>
<dbReference type="GO" id="GO:0016491">
    <property type="term" value="F:oxidoreductase activity"/>
    <property type="evidence" value="ECO:0007669"/>
    <property type="project" value="InterPro"/>
</dbReference>
<keyword evidence="6" id="KW-0325">Glycoprotein</keyword>
<reference evidence="9 10" key="1">
    <citation type="journal article" date="2020" name="Nat. Food">
        <title>A phased Vanilla planifolia genome enables genetic improvement of flavour and production.</title>
        <authorList>
            <person name="Hasing T."/>
            <person name="Tang H."/>
            <person name="Brym M."/>
            <person name="Khazi F."/>
            <person name="Huang T."/>
            <person name="Chambers A.H."/>
        </authorList>
    </citation>
    <scope>NUCLEOTIDE SEQUENCE [LARGE SCALE GENOMIC DNA]</scope>
    <source>
        <tissue evidence="9">Leaf</tissue>
    </source>
</reference>
<evidence type="ECO:0000256" key="4">
    <source>
        <dbReference type="ARBA" id="ARBA00022729"/>
    </source>
</evidence>
<comment type="cofactor">
    <cofactor evidence="1">
        <name>FAD</name>
        <dbReference type="ChEBI" id="CHEBI:57692"/>
    </cofactor>
</comment>
<gene>
    <name evidence="9" type="ORF">HPP92_000263</name>
</gene>
<evidence type="ECO:0000313" key="10">
    <source>
        <dbReference type="Proteomes" id="UP000639772"/>
    </source>
</evidence>